<dbReference type="Proteomes" id="UP000023775">
    <property type="component" value="Unassembled WGS sequence"/>
</dbReference>
<reference evidence="1 2" key="1">
    <citation type="journal article" date="2013" name="Genome Announc.">
        <title>Draft Genome Sequence of the Aeromonas diversa Type Strain.</title>
        <authorList>
            <person name="Farfan M."/>
            <person name="Spataro N."/>
            <person name="Sanglas A."/>
            <person name="Albarral V."/>
            <person name="Loren J.G."/>
            <person name="Bosch E."/>
            <person name="Fuste M.C."/>
        </authorList>
    </citation>
    <scope>NUCLEOTIDE SEQUENCE [LARGE SCALE GENOMIC DNA]</scope>
    <source>
        <strain evidence="1 2">2478-85</strain>
    </source>
</reference>
<sequence>MNTTRYELKEEPFQLGSLQFQEGVYCVTNADTKEETWHRIGNPLWLIAFGRDPAGLGWGFQISWF</sequence>
<dbReference type="AlphaFoldDB" id="N9V767"/>
<dbReference type="EMBL" id="APVG01000044">
    <property type="protein sequence ID" value="ENY71117.1"/>
    <property type="molecule type" value="Genomic_DNA"/>
</dbReference>
<accession>N9V767</accession>
<proteinExistence type="predicted"/>
<organism evidence="1 2">
    <name type="scientific">Aeromonas diversa CDC 2478-85</name>
    <dbReference type="NCBI Taxonomy" id="1268237"/>
    <lineage>
        <taxon>Bacteria</taxon>
        <taxon>Pseudomonadati</taxon>
        <taxon>Pseudomonadota</taxon>
        <taxon>Gammaproteobacteria</taxon>
        <taxon>Aeromonadales</taxon>
        <taxon>Aeromonadaceae</taxon>
        <taxon>Aeromonas</taxon>
    </lineage>
</organism>
<protein>
    <submittedName>
        <fullName evidence="1">Uncharacterized protein</fullName>
    </submittedName>
</protein>
<evidence type="ECO:0000313" key="1">
    <source>
        <dbReference type="EMBL" id="ENY71117.1"/>
    </source>
</evidence>
<gene>
    <name evidence="1" type="ORF">G114_15021</name>
</gene>
<keyword evidence="2" id="KW-1185">Reference proteome</keyword>
<evidence type="ECO:0000313" key="2">
    <source>
        <dbReference type="Proteomes" id="UP000023775"/>
    </source>
</evidence>
<name>N9V767_9GAMM</name>
<dbReference type="RefSeq" id="WP_005357245.1">
    <property type="nucleotide sequence ID" value="NZ_APVG01000044.1"/>
</dbReference>
<feature type="non-terminal residue" evidence="1">
    <location>
        <position position="65"/>
    </location>
</feature>
<comment type="caution">
    <text evidence="1">The sequence shown here is derived from an EMBL/GenBank/DDBJ whole genome shotgun (WGS) entry which is preliminary data.</text>
</comment>